<keyword evidence="1" id="KW-0812">Transmembrane</keyword>
<organism evidence="2 3">
    <name type="scientific">Pseudoduganella lutea</name>
    <dbReference type="NCBI Taxonomy" id="321985"/>
    <lineage>
        <taxon>Bacteria</taxon>
        <taxon>Pseudomonadati</taxon>
        <taxon>Pseudomonadota</taxon>
        <taxon>Betaproteobacteria</taxon>
        <taxon>Burkholderiales</taxon>
        <taxon>Oxalobacteraceae</taxon>
        <taxon>Telluria group</taxon>
        <taxon>Pseudoduganella</taxon>
    </lineage>
</organism>
<reference evidence="2 3" key="1">
    <citation type="submission" date="2019-02" db="EMBL/GenBank/DDBJ databases">
        <title>Draft Genome Sequences of Six Type Strains of the Genus Massilia.</title>
        <authorList>
            <person name="Miess H."/>
            <person name="Frediansyhah A."/>
            <person name="Gross H."/>
        </authorList>
    </citation>
    <scope>NUCLEOTIDE SEQUENCE [LARGE SCALE GENOMIC DNA]</scope>
    <source>
        <strain evidence="2 3">DSM 17473</strain>
    </source>
</reference>
<dbReference type="KEGG" id="plue:EWM63_04490"/>
<keyword evidence="1" id="KW-1133">Transmembrane helix</keyword>
<evidence type="ECO:0000313" key="2">
    <source>
        <dbReference type="EMBL" id="QBE62330.1"/>
    </source>
</evidence>
<dbReference type="AlphaFoldDB" id="A0A4P6KTU4"/>
<gene>
    <name evidence="2" type="ORF">EWM63_04490</name>
</gene>
<protein>
    <submittedName>
        <fullName evidence="2">Uncharacterized protein</fullName>
    </submittedName>
</protein>
<dbReference type="RefSeq" id="WP_130185466.1">
    <property type="nucleotide sequence ID" value="NZ_CP035913.1"/>
</dbReference>
<keyword evidence="3" id="KW-1185">Reference proteome</keyword>
<evidence type="ECO:0000313" key="3">
    <source>
        <dbReference type="Proteomes" id="UP000290637"/>
    </source>
</evidence>
<accession>A0A4P6KTU4</accession>
<sequence>MNRLLWGWLIAAGLLLARIAHIELGSGEPAAAGTAGPQLTVLVMLTGGLLIGLIGITGLLGLLGWVPRPGRK</sequence>
<dbReference type="Proteomes" id="UP000290637">
    <property type="component" value="Chromosome"/>
</dbReference>
<evidence type="ECO:0000256" key="1">
    <source>
        <dbReference type="SAM" id="Phobius"/>
    </source>
</evidence>
<name>A0A4P6KTU4_9BURK</name>
<feature type="transmembrane region" description="Helical" evidence="1">
    <location>
        <begin position="41"/>
        <end position="66"/>
    </location>
</feature>
<proteinExistence type="predicted"/>
<keyword evidence="1" id="KW-0472">Membrane</keyword>
<dbReference type="EMBL" id="CP035913">
    <property type="protein sequence ID" value="QBE62330.1"/>
    <property type="molecule type" value="Genomic_DNA"/>
</dbReference>